<dbReference type="Gene3D" id="3.30.930.10">
    <property type="entry name" value="Bira Bifunctional Protein, Domain 2"/>
    <property type="match status" value="1"/>
</dbReference>
<evidence type="ECO:0000256" key="1">
    <source>
        <dbReference type="ARBA" id="ARBA00022598"/>
    </source>
</evidence>
<dbReference type="EMBL" id="KT007008">
    <property type="protein sequence ID" value="AKQ03119.1"/>
    <property type="molecule type" value="Genomic_DNA"/>
</dbReference>
<dbReference type="InterPro" id="IPR004408">
    <property type="entry name" value="Biotin_CoA_COase_ligase"/>
</dbReference>
<dbReference type="AlphaFoldDB" id="A0A0H4TQR0"/>
<dbReference type="CDD" id="cd16442">
    <property type="entry name" value="BPL"/>
    <property type="match status" value="1"/>
</dbReference>
<dbReference type="SUPFAM" id="SSF55681">
    <property type="entry name" value="Class II aaRS and biotin synthetases"/>
    <property type="match status" value="1"/>
</dbReference>
<dbReference type="GO" id="GO:0005737">
    <property type="term" value="C:cytoplasm"/>
    <property type="evidence" value="ECO:0007669"/>
    <property type="project" value="TreeGrafter"/>
</dbReference>
<dbReference type="Pfam" id="PF02237">
    <property type="entry name" value="BPL_C"/>
    <property type="match status" value="1"/>
</dbReference>
<accession>A0A0H4TQR0</accession>
<proteinExistence type="predicted"/>
<dbReference type="NCBIfam" id="TIGR00121">
    <property type="entry name" value="birA_ligase"/>
    <property type="match status" value="1"/>
</dbReference>
<dbReference type="EC" id="6.3.4.15" evidence="3"/>
<dbReference type="InterPro" id="IPR003142">
    <property type="entry name" value="BPL_C"/>
</dbReference>
<dbReference type="PANTHER" id="PTHR12835">
    <property type="entry name" value="BIOTIN PROTEIN LIGASE"/>
    <property type="match status" value="1"/>
</dbReference>
<sequence length="254" mass="28436">MKLGEFHDANRKIVGRTVLHYDAVESTNDTAKELLESDVEEGLVVWADRQAAGRGRHGRAWASPLGGLYASVVLEPKESDAWVLGLLVGMPVVRALRHFGVFAGLKYPNDAMYQDRKIAGILSEGVYRNDRYFVVVGIGVNTNVDLDRLPADVQPKATTLKREVSLFVANEEFLEYLLGQIDDLYSRYRNTRIEFLLKDYRGQCQTIGKQVRAKTSKGTVTGRAYDIALSGALVIMDDQDTKHEFVEGELEVLR</sequence>
<dbReference type="InterPro" id="IPR004143">
    <property type="entry name" value="BPL_LPL_catalytic"/>
</dbReference>
<reference evidence="3" key="1">
    <citation type="journal article" date="2015" name="ISME J.">
        <title>Aquifer environment selects for microbial species cohorts in sediment and groundwater.</title>
        <authorList>
            <person name="Hug L.A."/>
            <person name="Thomas B.C."/>
            <person name="Brown C.T."/>
            <person name="Frischkorn K.R."/>
            <person name="Williams K.H."/>
            <person name="Tringe S.G."/>
            <person name="Banfield J.F."/>
        </authorList>
    </citation>
    <scope>NUCLEOTIDE SEQUENCE</scope>
</reference>
<feature type="domain" description="BPL/LPL catalytic" evidence="2">
    <location>
        <begin position="9"/>
        <end position="189"/>
    </location>
</feature>
<keyword evidence="1 3" id="KW-0436">Ligase</keyword>
<gene>
    <name evidence="3" type="primary">birA</name>
</gene>
<name>A0A0H4TQR0_9EURY</name>
<dbReference type="Gene3D" id="2.30.30.100">
    <property type="match status" value="1"/>
</dbReference>
<dbReference type="PANTHER" id="PTHR12835:SF5">
    <property type="entry name" value="BIOTIN--PROTEIN LIGASE"/>
    <property type="match status" value="1"/>
</dbReference>
<dbReference type="InterPro" id="IPR045864">
    <property type="entry name" value="aa-tRNA-synth_II/BPL/LPL"/>
</dbReference>
<organism evidence="3">
    <name type="scientific">uncultured euryarchaeote Rifle_16ft_4_minimus_37884</name>
    <dbReference type="NCBI Taxonomy" id="1665196"/>
    <lineage>
        <taxon>Archaea</taxon>
        <taxon>Methanobacteriati</taxon>
        <taxon>Methanobacteriota</taxon>
        <taxon>environmental samples</taxon>
    </lineage>
</organism>
<dbReference type="GO" id="GO:0004077">
    <property type="term" value="F:biotin--[biotin carboxyl-carrier protein] ligase activity"/>
    <property type="evidence" value="ECO:0007669"/>
    <property type="project" value="UniProtKB-EC"/>
</dbReference>
<protein>
    <submittedName>
        <fullName evidence="3">Biotin ligase, BirA family transcriptional regulator, biotin operon repressor / biotin-[acetyl-CoA-carboxylase] ligase</fullName>
        <ecNumber evidence="3">6.3.4.15</ecNumber>
    </submittedName>
</protein>
<dbReference type="Pfam" id="PF03099">
    <property type="entry name" value="BPL_LplA_LipB"/>
    <property type="match status" value="1"/>
</dbReference>
<evidence type="ECO:0000259" key="2">
    <source>
        <dbReference type="PROSITE" id="PS51733"/>
    </source>
</evidence>
<evidence type="ECO:0000313" key="3">
    <source>
        <dbReference type="EMBL" id="AKQ03119.1"/>
    </source>
</evidence>
<dbReference type="PROSITE" id="PS51733">
    <property type="entry name" value="BPL_LPL_CATALYTIC"/>
    <property type="match status" value="1"/>
</dbReference>